<evidence type="ECO:0000259" key="1">
    <source>
        <dbReference type="SMART" id="SM00418"/>
    </source>
</evidence>
<dbReference type="OrthoDB" id="7945987at2"/>
<dbReference type="SUPFAM" id="SSF46785">
    <property type="entry name" value="Winged helix' DNA-binding domain"/>
    <property type="match status" value="1"/>
</dbReference>
<gene>
    <name evidence="2" type="ORF">C1J01_32095</name>
</gene>
<dbReference type="GO" id="GO:0003700">
    <property type="term" value="F:DNA-binding transcription factor activity"/>
    <property type="evidence" value="ECO:0007669"/>
    <property type="project" value="InterPro"/>
</dbReference>
<evidence type="ECO:0000313" key="2">
    <source>
        <dbReference type="EMBL" id="PZG12668.1"/>
    </source>
</evidence>
<dbReference type="SMART" id="SM00418">
    <property type="entry name" value="HTH_ARSR"/>
    <property type="match status" value="1"/>
</dbReference>
<dbReference type="InterPro" id="IPR001845">
    <property type="entry name" value="HTH_ArsR_DNA-bd_dom"/>
</dbReference>
<proteinExistence type="predicted"/>
<dbReference type="EMBL" id="POUD01000179">
    <property type="protein sequence ID" value="PZG12668.1"/>
    <property type="molecule type" value="Genomic_DNA"/>
</dbReference>
<comment type="caution">
    <text evidence="2">The sequence shown here is derived from an EMBL/GenBank/DDBJ whole genome shotgun (WGS) entry which is preliminary data.</text>
</comment>
<organism evidence="2 3">
    <name type="scientific">Nonomuraea aridisoli</name>
    <dbReference type="NCBI Taxonomy" id="2070368"/>
    <lineage>
        <taxon>Bacteria</taxon>
        <taxon>Bacillati</taxon>
        <taxon>Actinomycetota</taxon>
        <taxon>Actinomycetes</taxon>
        <taxon>Streptosporangiales</taxon>
        <taxon>Streptosporangiaceae</taxon>
        <taxon>Nonomuraea</taxon>
    </lineage>
</organism>
<dbReference type="InterPro" id="IPR036388">
    <property type="entry name" value="WH-like_DNA-bd_sf"/>
</dbReference>
<dbReference type="AlphaFoldDB" id="A0A2W2EK54"/>
<dbReference type="RefSeq" id="WP_111182732.1">
    <property type="nucleotide sequence ID" value="NZ_POUD01000179.1"/>
</dbReference>
<dbReference type="Pfam" id="PF12840">
    <property type="entry name" value="HTH_20"/>
    <property type="match status" value="1"/>
</dbReference>
<reference evidence="2 3" key="1">
    <citation type="submission" date="2018-01" db="EMBL/GenBank/DDBJ databases">
        <title>Draft genome sequence of Nonomuraea sp. KC333.</title>
        <authorList>
            <person name="Sahin N."/>
            <person name="Saygin H."/>
            <person name="Ay H."/>
        </authorList>
    </citation>
    <scope>NUCLEOTIDE SEQUENCE [LARGE SCALE GENOMIC DNA]</scope>
    <source>
        <strain evidence="2 3">KC333</strain>
    </source>
</reference>
<dbReference type="InterPro" id="IPR036390">
    <property type="entry name" value="WH_DNA-bd_sf"/>
</dbReference>
<name>A0A2W2EK54_9ACTN</name>
<dbReference type="Gene3D" id="1.10.10.10">
    <property type="entry name" value="Winged helix-like DNA-binding domain superfamily/Winged helix DNA-binding domain"/>
    <property type="match status" value="1"/>
</dbReference>
<accession>A0A2W2EK54</accession>
<protein>
    <submittedName>
        <fullName evidence="2">Transcriptional regulator</fullName>
    </submittedName>
</protein>
<evidence type="ECO:0000313" key="3">
    <source>
        <dbReference type="Proteomes" id="UP000249304"/>
    </source>
</evidence>
<sequence length="197" mass="21882">MSLESLGPRRVLDDPAAMRAFAHPVRLALHELLLRAGPATAAEAAREVGISQALASYHLRQLARYGFVEQAEARDERERPWQVTDAVQEWSDAEPGSETSAARGLLERVMAERALSRLVEWQRRRQDETGEWRNVGGIGNSYVYATPEEIAALGEALKDLLEPLMARVFDPADRPEGSRPVLLTRLVVPLPPTGRPE</sequence>
<feature type="domain" description="HTH arsR-type" evidence="1">
    <location>
        <begin position="16"/>
        <end position="92"/>
    </location>
</feature>
<dbReference type="Proteomes" id="UP000249304">
    <property type="component" value="Unassembled WGS sequence"/>
</dbReference>
<keyword evidence="3" id="KW-1185">Reference proteome</keyword>